<accession>A0A433YCS7</accession>
<protein>
    <recommendedName>
        <fullName evidence="3">Nucleotidyltransferase family protein</fullName>
    </recommendedName>
</protein>
<proteinExistence type="predicted"/>
<dbReference type="InterPro" id="IPR043519">
    <property type="entry name" value="NT_sf"/>
</dbReference>
<name>A0A433YCS7_9BACL</name>
<comment type="caution">
    <text evidence="1">The sequence shown here is derived from an EMBL/GenBank/DDBJ whole genome shotgun (WGS) entry which is preliminary data.</text>
</comment>
<organism evidence="1 2">
    <name type="scientific">Paenibacillus anaericanus</name>
    <dbReference type="NCBI Taxonomy" id="170367"/>
    <lineage>
        <taxon>Bacteria</taxon>
        <taxon>Bacillati</taxon>
        <taxon>Bacillota</taxon>
        <taxon>Bacilli</taxon>
        <taxon>Bacillales</taxon>
        <taxon>Paenibacillaceae</taxon>
        <taxon>Paenibacillus</taxon>
    </lineage>
</organism>
<sequence>MISDINDNLYSEVLMALRELSVRLQDFGNPWLLGGSCGLWLQGVKLGTPPRDVDIYADMDDAVLLHEQLADVLLDVPRLDESGVYISRLSHYRLGNLTLELVGGFEVKTSDGSYRTEVSNVLHEEAVLGQLEGINMFLMPLSHELLFNLLRERPDRYLAIAEVMRGSMERHLPLLLKLLKRNDWNTHLVNKLADLLDSPTLAEQWFRNRNCEA</sequence>
<dbReference type="OrthoDB" id="2678373at2"/>
<gene>
    <name evidence="1" type="ORF">EJP82_04690</name>
</gene>
<evidence type="ECO:0000313" key="2">
    <source>
        <dbReference type="Proteomes" id="UP000279446"/>
    </source>
</evidence>
<keyword evidence="2" id="KW-1185">Reference proteome</keyword>
<dbReference type="Gene3D" id="3.30.460.40">
    <property type="match status" value="1"/>
</dbReference>
<dbReference type="AlphaFoldDB" id="A0A433YCS7"/>
<dbReference type="Proteomes" id="UP000279446">
    <property type="component" value="Unassembled WGS sequence"/>
</dbReference>
<evidence type="ECO:0000313" key="1">
    <source>
        <dbReference type="EMBL" id="RUT47680.1"/>
    </source>
</evidence>
<reference evidence="1 2" key="1">
    <citation type="submission" date="2018-12" db="EMBL/GenBank/DDBJ databases">
        <authorList>
            <person name="Sun L."/>
            <person name="Chen Z."/>
        </authorList>
    </citation>
    <scope>NUCLEOTIDE SEQUENCE [LARGE SCALE GENOMIC DNA]</scope>
    <source>
        <strain evidence="1 2">DSM 15890</strain>
    </source>
</reference>
<dbReference type="SUPFAM" id="SSF81301">
    <property type="entry name" value="Nucleotidyltransferase"/>
    <property type="match status" value="1"/>
</dbReference>
<dbReference type="EMBL" id="RZNY01000003">
    <property type="protein sequence ID" value="RUT47680.1"/>
    <property type="molecule type" value="Genomic_DNA"/>
</dbReference>
<evidence type="ECO:0008006" key="3">
    <source>
        <dbReference type="Google" id="ProtNLM"/>
    </source>
</evidence>
<dbReference type="RefSeq" id="WP_127190878.1">
    <property type="nucleotide sequence ID" value="NZ_RZNY01000003.1"/>
</dbReference>